<protein>
    <recommendedName>
        <fullName evidence="3">Peptide-methionine (S)-S-oxide reductase</fullName>
    </recommendedName>
</protein>
<sequence>MCAITKSSADFLNCFWNSQAYVEKPVLYLISSMNRLYLRGMGTQLESGDNVKPDKVVKCARL</sequence>
<proteinExistence type="predicted"/>
<reference evidence="2" key="1">
    <citation type="journal article" date="2019" name="Int. J. Syst. Evol. Microbiol.">
        <title>The Global Catalogue of Microorganisms (GCM) 10K type strain sequencing project: providing services to taxonomists for standard genome sequencing and annotation.</title>
        <authorList>
            <consortium name="The Broad Institute Genomics Platform"/>
            <consortium name="The Broad Institute Genome Sequencing Center for Infectious Disease"/>
            <person name="Wu L."/>
            <person name="Ma J."/>
        </authorList>
    </citation>
    <scope>NUCLEOTIDE SEQUENCE [LARGE SCALE GENOMIC DNA]</scope>
    <source>
        <strain evidence="2">CCM 8702</strain>
    </source>
</reference>
<evidence type="ECO:0008006" key="3">
    <source>
        <dbReference type="Google" id="ProtNLM"/>
    </source>
</evidence>
<dbReference type="Proteomes" id="UP000605427">
    <property type="component" value="Unassembled WGS sequence"/>
</dbReference>
<name>A0ABQ1ZX02_9BACL</name>
<comment type="caution">
    <text evidence="1">The sequence shown here is derived from an EMBL/GenBank/DDBJ whole genome shotgun (WGS) entry which is preliminary data.</text>
</comment>
<accession>A0ABQ1ZX02</accession>
<evidence type="ECO:0000313" key="2">
    <source>
        <dbReference type="Proteomes" id="UP000605427"/>
    </source>
</evidence>
<dbReference type="EMBL" id="BMDD01000003">
    <property type="protein sequence ID" value="GGH80721.1"/>
    <property type="molecule type" value="Genomic_DNA"/>
</dbReference>
<organism evidence="1 2">
    <name type="scientific">Saccharibacillus endophyticus</name>
    <dbReference type="NCBI Taxonomy" id="2060666"/>
    <lineage>
        <taxon>Bacteria</taxon>
        <taxon>Bacillati</taxon>
        <taxon>Bacillota</taxon>
        <taxon>Bacilli</taxon>
        <taxon>Bacillales</taxon>
        <taxon>Paenibacillaceae</taxon>
        <taxon>Saccharibacillus</taxon>
    </lineage>
</organism>
<gene>
    <name evidence="1" type="ORF">GCM10007362_29470</name>
</gene>
<evidence type="ECO:0000313" key="1">
    <source>
        <dbReference type="EMBL" id="GGH80721.1"/>
    </source>
</evidence>
<keyword evidence="2" id="KW-1185">Reference proteome</keyword>